<name>A0A9N9SZY4_DIABA</name>
<dbReference type="AlphaFoldDB" id="A0A9N9SZY4"/>
<accession>A0A9N9SZY4</accession>
<dbReference type="InterPro" id="IPR029017">
    <property type="entry name" value="Enolase-like_N"/>
</dbReference>
<reference evidence="1" key="1">
    <citation type="submission" date="2022-01" db="EMBL/GenBank/DDBJ databases">
        <authorList>
            <person name="King R."/>
        </authorList>
    </citation>
    <scope>NUCLEOTIDE SEQUENCE</scope>
</reference>
<dbReference type="OrthoDB" id="1739814at2759"/>
<evidence type="ECO:0000313" key="1">
    <source>
        <dbReference type="EMBL" id="CAG9832643.1"/>
    </source>
</evidence>
<dbReference type="Proteomes" id="UP001153709">
    <property type="component" value="Chromosome 4"/>
</dbReference>
<dbReference type="SUPFAM" id="SSF54826">
    <property type="entry name" value="Enolase N-terminal domain-like"/>
    <property type="match status" value="1"/>
</dbReference>
<evidence type="ECO:0000313" key="2">
    <source>
        <dbReference type="Proteomes" id="UP001153709"/>
    </source>
</evidence>
<organism evidence="1 2">
    <name type="scientific">Diabrotica balteata</name>
    <name type="common">Banded cucumber beetle</name>
    <dbReference type="NCBI Taxonomy" id="107213"/>
    <lineage>
        <taxon>Eukaryota</taxon>
        <taxon>Metazoa</taxon>
        <taxon>Ecdysozoa</taxon>
        <taxon>Arthropoda</taxon>
        <taxon>Hexapoda</taxon>
        <taxon>Insecta</taxon>
        <taxon>Pterygota</taxon>
        <taxon>Neoptera</taxon>
        <taxon>Endopterygota</taxon>
        <taxon>Coleoptera</taxon>
        <taxon>Polyphaga</taxon>
        <taxon>Cucujiformia</taxon>
        <taxon>Chrysomeloidea</taxon>
        <taxon>Chrysomelidae</taxon>
        <taxon>Galerucinae</taxon>
        <taxon>Diabroticina</taxon>
        <taxon>Diabroticites</taxon>
        <taxon>Diabrotica</taxon>
    </lineage>
</organism>
<sequence>MKVSSVSSDQWKTMVPSKVSSLAKSLTLVVTSPTKATKLGLFRAAVPFGASTGIYEALEFRYNVKKEYHAKGLKTAIKTSIP</sequence>
<keyword evidence="2" id="KW-1185">Reference proteome</keyword>
<protein>
    <submittedName>
        <fullName evidence="1">Uncharacterized protein</fullName>
    </submittedName>
</protein>
<gene>
    <name evidence="1" type="ORF">DIABBA_LOCUS6103</name>
</gene>
<proteinExistence type="predicted"/>
<dbReference type="EMBL" id="OU898279">
    <property type="protein sequence ID" value="CAG9832643.1"/>
    <property type="molecule type" value="Genomic_DNA"/>
</dbReference>
<dbReference type="Gene3D" id="3.30.390.10">
    <property type="entry name" value="Enolase-like, N-terminal domain"/>
    <property type="match status" value="1"/>
</dbReference>